<dbReference type="InterPro" id="IPR016181">
    <property type="entry name" value="Acyl_CoA_acyltransferase"/>
</dbReference>
<dbReference type="PANTHER" id="PTHR20958:SF6">
    <property type="entry name" value="GLYCINE N-ACYLTRANSFERASE-LIKE PROTEIN"/>
    <property type="match status" value="1"/>
</dbReference>
<evidence type="ECO:0000313" key="2">
    <source>
        <dbReference type="EMBL" id="KXX75109.1"/>
    </source>
</evidence>
<dbReference type="AlphaFoldDB" id="A0A175VVB2"/>
<proteinExistence type="predicted"/>
<dbReference type="EMBL" id="LCTW02000294">
    <property type="protein sequence ID" value="KXX75109.1"/>
    <property type="molecule type" value="Genomic_DNA"/>
</dbReference>
<dbReference type="PANTHER" id="PTHR20958">
    <property type="entry name" value="GLYCINE N-ACYLTRANSFERASE-LIKE PROTEIN"/>
    <property type="match status" value="1"/>
</dbReference>
<organism evidence="2 3">
    <name type="scientific">Madurella mycetomatis</name>
    <dbReference type="NCBI Taxonomy" id="100816"/>
    <lineage>
        <taxon>Eukaryota</taxon>
        <taxon>Fungi</taxon>
        <taxon>Dikarya</taxon>
        <taxon>Ascomycota</taxon>
        <taxon>Pezizomycotina</taxon>
        <taxon>Sordariomycetes</taxon>
        <taxon>Sordariomycetidae</taxon>
        <taxon>Sordariales</taxon>
        <taxon>Sordariales incertae sedis</taxon>
        <taxon>Madurella</taxon>
    </lineage>
</organism>
<evidence type="ECO:0000313" key="3">
    <source>
        <dbReference type="Proteomes" id="UP000078237"/>
    </source>
</evidence>
<dbReference type="VEuPathDB" id="FungiDB:MMYC01_207637"/>
<evidence type="ECO:0008006" key="4">
    <source>
        <dbReference type="Google" id="ProtNLM"/>
    </source>
</evidence>
<dbReference type="Proteomes" id="UP000078237">
    <property type="component" value="Unassembled WGS sequence"/>
</dbReference>
<gene>
    <name evidence="2" type="ORF">MMYC01_207637</name>
</gene>
<dbReference type="Gene3D" id="3.40.630.30">
    <property type="match status" value="1"/>
</dbReference>
<accession>A0A175VVB2</accession>
<feature type="compositionally biased region" description="Basic and acidic residues" evidence="1">
    <location>
        <begin position="103"/>
        <end position="118"/>
    </location>
</feature>
<dbReference type="SUPFAM" id="SSF55729">
    <property type="entry name" value="Acyl-CoA N-acyltransferases (Nat)"/>
    <property type="match status" value="1"/>
</dbReference>
<sequence length="340" mass="36995">MTPATQPPKILLTDSPTPPAPLLALLHAHLPYSLPVLRRLQFARNFPGGATPHTHDQDKQQFAAAYVDLSRAPETQCWLYSTLEDGSPAGGSGDGGGNCLDHQGGRSEHGGEEERKEEGEEEEEEAAIDLVLAVLRRVRAIALAIAGADGKAVLVGSLHEGVRQGLLARGVVMHKTPNVPDDWDWEFCGKWLFQVEELPLLAHGEPPLPGMRWDRVRREDVGLVLSRTSIARQEATLLMLPSIAVRLADGTPVAWGFMGPDGSLITLHVEEPYRRLGLAKSVACRLMRDHLKDYGDDGWGAADVFVLNHKSQAMCKSIGGKFGWTMSWAMVVPSSVGDPM</sequence>
<protein>
    <recommendedName>
        <fullName evidence="4">FR47-like domain-containing protein</fullName>
    </recommendedName>
</protein>
<evidence type="ECO:0000256" key="1">
    <source>
        <dbReference type="SAM" id="MobiDB-lite"/>
    </source>
</evidence>
<feature type="compositionally biased region" description="Gly residues" evidence="1">
    <location>
        <begin position="88"/>
        <end position="98"/>
    </location>
</feature>
<dbReference type="OrthoDB" id="61870at2759"/>
<comment type="caution">
    <text evidence="2">The sequence shown here is derived from an EMBL/GenBank/DDBJ whole genome shotgun (WGS) entry which is preliminary data.</text>
</comment>
<name>A0A175VVB2_9PEZI</name>
<dbReference type="InterPro" id="IPR053225">
    <property type="entry name" value="Acyl-CoA_N-acyltransferase"/>
</dbReference>
<keyword evidence="3" id="KW-1185">Reference proteome</keyword>
<dbReference type="STRING" id="100816.A0A175VVB2"/>
<reference evidence="2 3" key="1">
    <citation type="journal article" date="2016" name="Genome Announc.">
        <title>Genome Sequence of Madurella mycetomatis mm55, Isolated from a Human Mycetoma Case in Sudan.</title>
        <authorList>
            <person name="Smit S."/>
            <person name="Derks M.F."/>
            <person name="Bervoets S."/>
            <person name="Fahal A."/>
            <person name="van Leeuwen W."/>
            <person name="van Belkum A."/>
            <person name="van de Sande W.W."/>
        </authorList>
    </citation>
    <scope>NUCLEOTIDE SEQUENCE [LARGE SCALE GENOMIC DNA]</scope>
    <source>
        <strain evidence="3">mm55</strain>
    </source>
</reference>
<feature type="region of interest" description="Disordered" evidence="1">
    <location>
        <begin position="87"/>
        <end position="123"/>
    </location>
</feature>